<feature type="transmembrane region" description="Helical" evidence="1">
    <location>
        <begin position="32"/>
        <end position="56"/>
    </location>
</feature>
<keyword evidence="3" id="KW-1185">Reference proteome</keyword>
<protein>
    <submittedName>
        <fullName evidence="2">Uncharacterized protein</fullName>
    </submittedName>
</protein>
<dbReference type="Proteomes" id="UP001163846">
    <property type="component" value="Unassembled WGS sequence"/>
</dbReference>
<keyword evidence="1" id="KW-0812">Transmembrane</keyword>
<keyword evidence="1" id="KW-0472">Membrane</keyword>
<keyword evidence="1" id="KW-1133">Transmembrane helix</keyword>
<proteinExistence type="predicted"/>
<accession>A0AA38NUJ4</accession>
<organism evidence="2 3">
    <name type="scientific">Lentinula raphanica</name>
    <dbReference type="NCBI Taxonomy" id="153919"/>
    <lineage>
        <taxon>Eukaryota</taxon>
        <taxon>Fungi</taxon>
        <taxon>Dikarya</taxon>
        <taxon>Basidiomycota</taxon>
        <taxon>Agaricomycotina</taxon>
        <taxon>Agaricomycetes</taxon>
        <taxon>Agaricomycetidae</taxon>
        <taxon>Agaricales</taxon>
        <taxon>Marasmiineae</taxon>
        <taxon>Omphalotaceae</taxon>
        <taxon>Lentinula</taxon>
    </lineage>
</organism>
<evidence type="ECO:0000313" key="3">
    <source>
        <dbReference type="Proteomes" id="UP001163846"/>
    </source>
</evidence>
<reference evidence="2" key="1">
    <citation type="submission" date="2022-08" db="EMBL/GenBank/DDBJ databases">
        <authorList>
            <consortium name="DOE Joint Genome Institute"/>
            <person name="Min B."/>
            <person name="Riley R."/>
            <person name="Sierra-Patev S."/>
            <person name="Naranjo-Ortiz M."/>
            <person name="Looney B."/>
            <person name="Konkel Z."/>
            <person name="Slot J.C."/>
            <person name="Sakamoto Y."/>
            <person name="Steenwyk J.L."/>
            <person name="Rokas A."/>
            <person name="Carro J."/>
            <person name="Camarero S."/>
            <person name="Ferreira P."/>
            <person name="Molpeceres G."/>
            <person name="Ruiz-Duenas F.J."/>
            <person name="Serrano A."/>
            <person name="Henrissat B."/>
            <person name="Drula E."/>
            <person name="Hughes K.W."/>
            <person name="Mata J.L."/>
            <person name="Ishikawa N.K."/>
            <person name="Vargas-Isla R."/>
            <person name="Ushijima S."/>
            <person name="Smith C.A."/>
            <person name="Ahrendt S."/>
            <person name="Andreopoulos W."/>
            <person name="He G."/>
            <person name="Labutti K."/>
            <person name="Lipzen A."/>
            <person name="Ng V."/>
            <person name="Sandor L."/>
            <person name="Barry K."/>
            <person name="Martinez A.T."/>
            <person name="Xiao Y."/>
            <person name="Gibbons J.G."/>
            <person name="Terashima K."/>
            <person name="Hibbett D.S."/>
            <person name="Grigoriev I.V."/>
        </authorList>
    </citation>
    <scope>NUCLEOTIDE SEQUENCE</scope>
    <source>
        <strain evidence="2">TFB9207</strain>
    </source>
</reference>
<evidence type="ECO:0000313" key="2">
    <source>
        <dbReference type="EMBL" id="KAJ3830830.1"/>
    </source>
</evidence>
<sequence>MQISQAGETLRTRWPAHGSPIVSTLTVRNQRFFNYGCYSAGYIFWVILMVTASKVIEISRRALRRLPILALARYIGAGTHISPDFVESNSKYGHYQREYWHFVQF</sequence>
<name>A0AA38NUJ4_9AGAR</name>
<dbReference type="EMBL" id="MU808173">
    <property type="protein sequence ID" value="KAJ3830830.1"/>
    <property type="molecule type" value="Genomic_DNA"/>
</dbReference>
<evidence type="ECO:0000256" key="1">
    <source>
        <dbReference type="SAM" id="Phobius"/>
    </source>
</evidence>
<gene>
    <name evidence="2" type="ORF">F5878DRAFT_648180</name>
</gene>
<comment type="caution">
    <text evidence="2">The sequence shown here is derived from an EMBL/GenBank/DDBJ whole genome shotgun (WGS) entry which is preliminary data.</text>
</comment>
<dbReference type="AlphaFoldDB" id="A0AA38NUJ4"/>